<name>A0AA39JC62_ARMTA</name>
<dbReference type="GeneID" id="85353891"/>
<evidence type="ECO:0000313" key="2">
    <source>
        <dbReference type="Proteomes" id="UP001175211"/>
    </source>
</evidence>
<evidence type="ECO:0000313" key="1">
    <source>
        <dbReference type="EMBL" id="KAK0440046.1"/>
    </source>
</evidence>
<reference evidence="1" key="1">
    <citation type="submission" date="2023-06" db="EMBL/GenBank/DDBJ databases">
        <authorList>
            <consortium name="Lawrence Berkeley National Laboratory"/>
            <person name="Ahrendt S."/>
            <person name="Sahu N."/>
            <person name="Indic B."/>
            <person name="Wong-Bajracharya J."/>
            <person name="Merenyi Z."/>
            <person name="Ke H.-M."/>
            <person name="Monk M."/>
            <person name="Kocsube S."/>
            <person name="Drula E."/>
            <person name="Lipzen A."/>
            <person name="Balint B."/>
            <person name="Henrissat B."/>
            <person name="Andreopoulos B."/>
            <person name="Martin F.M."/>
            <person name="Harder C.B."/>
            <person name="Rigling D."/>
            <person name="Ford K.L."/>
            <person name="Foster G.D."/>
            <person name="Pangilinan J."/>
            <person name="Papanicolaou A."/>
            <person name="Barry K."/>
            <person name="LaButti K."/>
            <person name="Viragh M."/>
            <person name="Koriabine M."/>
            <person name="Yan M."/>
            <person name="Riley R."/>
            <person name="Champramary S."/>
            <person name="Plett K.L."/>
            <person name="Tsai I.J."/>
            <person name="Slot J."/>
            <person name="Sipos G."/>
            <person name="Plett J."/>
            <person name="Nagy L.G."/>
            <person name="Grigoriev I.V."/>
        </authorList>
    </citation>
    <scope>NUCLEOTIDE SEQUENCE</scope>
    <source>
        <strain evidence="1">CCBAS 213</strain>
    </source>
</reference>
<accession>A0AA39JC62</accession>
<dbReference type="Proteomes" id="UP001175211">
    <property type="component" value="Unassembled WGS sequence"/>
</dbReference>
<comment type="caution">
    <text evidence="1">The sequence shown here is derived from an EMBL/GenBank/DDBJ whole genome shotgun (WGS) entry which is preliminary data.</text>
</comment>
<gene>
    <name evidence="1" type="ORF">EV420DRAFT_1486068</name>
</gene>
<organism evidence="1 2">
    <name type="scientific">Armillaria tabescens</name>
    <name type="common">Ringless honey mushroom</name>
    <name type="synonym">Agaricus tabescens</name>
    <dbReference type="NCBI Taxonomy" id="1929756"/>
    <lineage>
        <taxon>Eukaryota</taxon>
        <taxon>Fungi</taxon>
        <taxon>Dikarya</taxon>
        <taxon>Basidiomycota</taxon>
        <taxon>Agaricomycotina</taxon>
        <taxon>Agaricomycetes</taxon>
        <taxon>Agaricomycetidae</taxon>
        <taxon>Agaricales</taxon>
        <taxon>Marasmiineae</taxon>
        <taxon>Physalacriaceae</taxon>
        <taxon>Desarmillaria</taxon>
    </lineage>
</organism>
<sequence length="271" mass="30859">MLCFTLKAYYFSSVTIHTHTSREIPARYIITVHILGRTSRFREIILTTCGIIGRLDANLIFDIHAQSPPGHHRSLVLPNFEKDGYTILQCCELTGYFRCQDGSFYVSAITDGDNFLPLHLVTADPFRHFGSRTMRMDDLSEDGYWSAKGTAQVYKEITEAFFLTIKEWLSDLENAGGEQMSWPKQARSSLYKGLVEYPYDGAYGSPEMIRFQHSQPLSGGFQPCSSEEKFFNIHFLKTLKFNRNESIFQTKVDVPLVSNNLNIAGGRSYIS</sequence>
<dbReference type="AlphaFoldDB" id="A0AA39JC62"/>
<dbReference type="RefSeq" id="XP_060323495.1">
    <property type="nucleotide sequence ID" value="XM_060470343.1"/>
</dbReference>
<proteinExistence type="predicted"/>
<protein>
    <submittedName>
        <fullName evidence="1">Uncharacterized protein</fullName>
    </submittedName>
</protein>
<keyword evidence="2" id="KW-1185">Reference proteome</keyword>
<dbReference type="EMBL" id="JAUEPS010000079">
    <property type="protein sequence ID" value="KAK0440046.1"/>
    <property type="molecule type" value="Genomic_DNA"/>
</dbReference>